<comment type="caution">
    <text evidence="3">The sequence shown here is derived from an EMBL/GenBank/DDBJ whole genome shotgun (WGS) entry which is preliminary data.</text>
</comment>
<evidence type="ECO:0000313" key="3">
    <source>
        <dbReference type="EMBL" id="KAB8123956.1"/>
    </source>
</evidence>
<accession>A0ABQ6VUS4</accession>
<evidence type="ECO:0000313" key="4">
    <source>
        <dbReference type="Proteomes" id="UP000427842"/>
    </source>
</evidence>
<dbReference type="EMBL" id="QYAZ01000001">
    <property type="protein sequence ID" value="KAB8123956.1"/>
    <property type="molecule type" value="Genomic_DNA"/>
</dbReference>
<sequence length="385" mass="42602">MMDAWIDTRGTALAGGTGIATYAEGLARTVTRMGGQVDFLSLLPTGRSRQQGQPGKLVSLACIIKALCPAVRIKQDGVGHPYLPFMFRMGNTHFRVFGQPLCLVAPRPPQVMHWTYPLPLKLKNTINITTIHDIIPITHPDLTGINKEKMQKILLCIINNSDYIICVTEYVRRKIIEYFHIPENRIKNLYQCAGISKEEVSLLSQAEAVAPADAFVCVGRVESRKNIRRLIIAHGRSGTKRPLVIMGPDGDDRPDLTPVHGRQKIVRVPWCARHSLLRAIAEARALLFPSLGEGFGLPIIEAMSLDTPVMTSAGGATEEVAGNAAMLVDPLDIDQMSRVIQRLDEMDTETYKALAVAGQERAQFFSLDMQVKRMTEFYNSIGVTN</sequence>
<feature type="domain" description="Glycosyltransferase subfamily 4-like N-terminal" evidence="2">
    <location>
        <begin position="18"/>
        <end position="187"/>
    </location>
</feature>
<dbReference type="Pfam" id="PF13692">
    <property type="entry name" value="Glyco_trans_1_4"/>
    <property type="match status" value="1"/>
</dbReference>
<dbReference type="RefSeq" id="WP_153469377.1">
    <property type="nucleotide sequence ID" value="NZ_QYAZ01000001.1"/>
</dbReference>
<gene>
    <name evidence="3" type="ORF">D3W54_06785</name>
</gene>
<keyword evidence="1" id="KW-0808">Transferase</keyword>
<dbReference type="Pfam" id="PF13439">
    <property type="entry name" value="Glyco_transf_4"/>
    <property type="match status" value="1"/>
</dbReference>
<evidence type="ECO:0000256" key="1">
    <source>
        <dbReference type="ARBA" id="ARBA00022679"/>
    </source>
</evidence>
<dbReference type="PANTHER" id="PTHR46401:SF2">
    <property type="entry name" value="GLYCOSYLTRANSFERASE WBBK-RELATED"/>
    <property type="match status" value="1"/>
</dbReference>
<keyword evidence="4" id="KW-1185">Reference proteome</keyword>
<organism evidence="3 4">
    <name type="scientific">Komagataeibacter medellinensis</name>
    <dbReference type="NCBI Taxonomy" id="1177712"/>
    <lineage>
        <taxon>Bacteria</taxon>
        <taxon>Pseudomonadati</taxon>
        <taxon>Pseudomonadota</taxon>
        <taxon>Alphaproteobacteria</taxon>
        <taxon>Acetobacterales</taxon>
        <taxon>Acetobacteraceae</taxon>
        <taxon>Komagataeibacter</taxon>
    </lineage>
</organism>
<dbReference type="Gene3D" id="3.40.50.2000">
    <property type="entry name" value="Glycogen Phosphorylase B"/>
    <property type="match status" value="2"/>
</dbReference>
<proteinExistence type="predicted"/>
<dbReference type="CDD" id="cd03809">
    <property type="entry name" value="GT4_MtfB-like"/>
    <property type="match status" value="1"/>
</dbReference>
<reference evidence="3 4" key="1">
    <citation type="submission" date="2018-09" db="EMBL/GenBank/DDBJ databases">
        <title>Genome sequence and characterization of the bcs clusters for the production of nanocellulose from the low pH resistant strain Komagataeibacter medellinensis ID13488.</title>
        <authorList>
            <person name="Hernandez-Arriaga A.M."/>
            <person name="Del Cerro C."/>
            <person name="Urbina L."/>
            <person name="Eceiza A."/>
            <person name="Retegi A."/>
            <person name="Prieto M.A."/>
        </authorList>
    </citation>
    <scope>NUCLEOTIDE SEQUENCE [LARGE SCALE GENOMIC DNA]</scope>
    <source>
        <strain evidence="3 4">ID13488</strain>
    </source>
</reference>
<dbReference type="PANTHER" id="PTHR46401">
    <property type="entry name" value="GLYCOSYLTRANSFERASE WBBK-RELATED"/>
    <property type="match status" value="1"/>
</dbReference>
<protein>
    <submittedName>
        <fullName evidence="3">Glycosyltransferase family 1 protein</fullName>
    </submittedName>
</protein>
<evidence type="ECO:0000259" key="2">
    <source>
        <dbReference type="Pfam" id="PF13439"/>
    </source>
</evidence>
<dbReference type="InterPro" id="IPR028098">
    <property type="entry name" value="Glyco_trans_4-like_N"/>
</dbReference>
<dbReference type="SUPFAM" id="SSF53756">
    <property type="entry name" value="UDP-Glycosyltransferase/glycogen phosphorylase"/>
    <property type="match status" value="1"/>
</dbReference>
<dbReference type="Proteomes" id="UP000427842">
    <property type="component" value="Unassembled WGS sequence"/>
</dbReference>
<name>A0ABQ6VUS4_9PROT</name>